<proteinExistence type="predicted"/>
<gene>
    <name evidence="1" type="ORF">BC670_1223</name>
</gene>
<sequence>MISRIKVKNFGPIKDGSLENEGWIDLKKVTLFIGNQGSGKSTIAKLISTLTWIEKALVRGDFSEKSLTDKSLKKHFTYQNIGNYFKDETLIEYEGKAFHISYINNFVKVKKNEKNGYSFPKIMYVPSERNFVSSVRNVRTLKGLPSTLYTFSDEFINAVEELKGQIDLPINNTKFEYQKLNKLSSIIGEDYKIKLSEASSGFQSFVPLFVVSDFIANSLEKKEDNTIKDISIEEEKRIRKEIEQILSNPNISDDVKQASLEYLSSKFKYSSFINIVEEPEQNLFPNSQNKILNSLLKFNNLNENNGLIITTHSPYIINYLCVSIQANYLFEKIMNFSNQKTELFLARLNKIVPHKSMVSSSNVIIYQLDEITGTIKKLDDYEGIPSDNNYLNKSLADANEMFDLLLEIEQEL</sequence>
<name>A0A543G2M6_9FLAO</name>
<reference evidence="1 2" key="1">
    <citation type="submission" date="2019-06" db="EMBL/GenBank/DDBJ databases">
        <title>Genomic Encyclopedia of Archaeal and Bacterial Type Strains, Phase II (KMG-II): from individual species to whole genera.</title>
        <authorList>
            <person name="Goeker M."/>
        </authorList>
    </citation>
    <scope>NUCLEOTIDE SEQUENCE [LARGE SCALE GENOMIC DNA]</scope>
    <source>
        <strain evidence="1 2">DSM 24789</strain>
    </source>
</reference>
<accession>A0A543G2M6</accession>
<dbReference type="PANTHER" id="PTHR43581:SF2">
    <property type="entry name" value="EXCINUCLEASE ATPASE SUBUNIT"/>
    <property type="match status" value="1"/>
</dbReference>
<comment type="caution">
    <text evidence="1">The sequence shown here is derived from an EMBL/GenBank/DDBJ whole genome shotgun (WGS) entry which is preliminary data.</text>
</comment>
<dbReference type="SUPFAM" id="SSF52540">
    <property type="entry name" value="P-loop containing nucleoside triphosphate hydrolases"/>
    <property type="match status" value="1"/>
</dbReference>
<organism evidence="1 2">
    <name type="scientific">Flavobacterium branchiophilum</name>
    <dbReference type="NCBI Taxonomy" id="55197"/>
    <lineage>
        <taxon>Bacteria</taxon>
        <taxon>Pseudomonadati</taxon>
        <taxon>Bacteroidota</taxon>
        <taxon>Flavobacteriia</taxon>
        <taxon>Flavobacteriales</taxon>
        <taxon>Flavobacteriaceae</taxon>
        <taxon>Flavobacterium</taxon>
    </lineage>
</organism>
<dbReference type="AlphaFoldDB" id="A0A543G2M6"/>
<dbReference type="PANTHER" id="PTHR43581">
    <property type="entry name" value="ATP/GTP PHOSPHATASE"/>
    <property type="match status" value="1"/>
</dbReference>
<protein>
    <submittedName>
        <fullName evidence="1">Putative ATPase</fullName>
    </submittedName>
</protein>
<dbReference type="InterPro" id="IPR051396">
    <property type="entry name" value="Bact_Antivir_Def_Nuclease"/>
</dbReference>
<evidence type="ECO:0000313" key="2">
    <source>
        <dbReference type="Proteomes" id="UP000320773"/>
    </source>
</evidence>
<dbReference type="RefSeq" id="WP_207758867.1">
    <property type="nucleotide sequence ID" value="NZ_VFPJ01000001.1"/>
</dbReference>
<dbReference type="EMBL" id="VFPJ01000001">
    <property type="protein sequence ID" value="TQM40341.1"/>
    <property type="molecule type" value="Genomic_DNA"/>
</dbReference>
<evidence type="ECO:0000313" key="1">
    <source>
        <dbReference type="EMBL" id="TQM40341.1"/>
    </source>
</evidence>
<dbReference type="Proteomes" id="UP000320773">
    <property type="component" value="Unassembled WGS sequence"/>
</dbReference>
<dbReference type="InterPro" id="IPR027417">
    <property type="entry name" value="P-loop_NTPase"/>
</dbReference>
<dbReference type="Gene3D" id="3.40.50.300">
    <property type="entry name" value="P-loop containing nucleotide triphosphate hydrolases"/>
    <property type="match status" value="1"/>
</dbReference>